<accession>A0A6B1DWE6</accession>
<comment type="caution">
    <text evidence="2">The sequence shown here is derived from an EMBL/GenBank/DDBJ whole genome shotgun (WGS) entry which is preliminary data.</text>
</comment>
<evidence type="ECO:0000313" key="2">
    <source>
        <dbReference type="EMBL" id="MYD90982.1"/>
    </source>
</evidence>
<reference evidence="2" key="1">
    <citation type="submission" date="2019-09" db="EMBL/GenBank/DDBJ databases">
        <title>Characterisation of the sponge microbiome using genome-centric metagenomics.</title>
        <authorList>
            <person name="Engelberts J.P."/>
            <person name="Robbins S.J."/>
            <person name="De Goeij J.M."/>
            <person name="Aranda M."/>
            <person name="Bell S.C."/>
            <person name="Webster N.S."/>
        </authorList>
    </citation>
    <scope>NUCLEOTIDE SEQUENCE</scope>
    <source>
        <strain evidence="2">SB0662_bin_9</strain>
    </source>
</reference>
<proteinExistence type="predicted"/>
<name>A0A6B1DWE6_9CHLR</name>
<sequence>MPHPGPYQTRVSAYGELYGRVERKLFAEVAADRSAVSLKREYLQRYGIPARLFNAVRVSLEGRMVSVKAQQELRLDSVDRRLARAERRIRSTNRSVGGRPCGRSMRRCRRT</sequence>
<dbReference type="AlphaFoldDB" id="A0A6B1DWE6"/>
<evidence type="ECO:0000256" key="1">
    <source>
        <dbReference type="SAM" id="MobiDB-lite"/>
    </source>
</evidence>
<protein>
    <submittedName>
        <fullName evidence="2">Uncharacterized protein</fullName>
    </submittedName>
</protein>
<dbReference type="EMBL" id="VXPY01000084">
    <property type="protein sequence ID" value="MYD90982.1"/>
    <property type="molecule type" value="Genomic_DNA"/>
</dbReference>
<organism evidence="2">
    <name type="scientific">Caldilineaceae bacterium SB0662_bin_9</name>
    <dbReference type="NCBI Taxonomy" id="2605258"/>
    <lineage>
        <taxon>Bacteria</taxon>
        <taxon>Bacillati</taxon>
        <taxon>Chloroflexota</taxon>
        <taxon>Caldilineae</taxon>
        <taxon>Caldilineales</taxon>
        <taxon>Caldilineaceae</taxon>
    </lineage>
</organism>
<feature type="region of interest" description="Disordered" evidence="1">
    <location>
        <begin position="90"/>
        <end position="111"/>
    </location>
</feature>
<gene>
    <name evidence="2" type="ORF">F4Y08_11725</name>
</gene>